<name>A0AAJ6CNL6_9BASI</name>
<keyword evidence="2" id="KW-0819">tRNA processing</keyword>
<dbReference type="EMBL" id="CP119922">
    <property type="protein sequence ID" value="WFD17377.1"/>
    <property type="molecule type" value="Genomic_DNA"/>
</dbReference>
<dbReference type="InterPro" id="IPR038085">
    <property type="entry name" value="Rnp2-like_sf"/>
</dbReference>
<dbReference type="InterPro" id="IPR002759">
    <property type="entry name" value="Pop5/Rpp14/Rnp2-like"/>
</dbReference>
<dbReference type="GO" id="GO:0000172">
    <property type="term" value="C:ribonuclease MRP complex"/>
    <property type="evidence" value="ECO:0007669"/>
    <property type="project" value="TreeGrafter"/>
</dbReference>
<evidence type="ECO:0000256" key="3">
    <source>
        <dbReference type="SAM" id="MobiDB-lite"/>
    </source>
</evidence>
<dbReference type="GO" id="GO:0001682">
    <property type="term" value="P:tRNA 5'-leader removal"/>
    <property type="evidence" value="ECO:0007669"/>
    <property type="project" value="InterPro"/>
</dbReference>
<feature type="region of interest" description="Disordered" evidence="3">
    <location>
        <begin position="155"/>
        <end position="182"/>
    </location>
</feature>
<dbReference type="GO" id="GO:0004526">
    <property type="term" value="F:ribonuclease P activity"/>
    <property type="evidence" value="ECO:0007669"/>
    <property type="project" value="UniProtKB-EC"/>
</dbReference>
<evidence type="ECO:0000256" key="1">
    <source>
        <dbReference type="ARBA" id="ARBA00010800"/>
    </source>
</evidence>
<gene>
    <name evidence="4" type="primary">POP5</name>
    <name evidence="4" type="ORF">MARU1_003429</name>
</gene>
<dbReference type="GO" id="GO:0005730">
    <property type="term" value="C:nucleolus"/>
    <property type="evidence" value="ECO:0007669"/>
    <property type="project" value="TreeGrafter"/>
</dbReference>
<dbReference type="EC" id="3.1.26.5" evidence="4"/>
<comment type="similarity">
    <text evidence="1">Belongs to the eukaryotic/archaeal RNase P protein component 2 family.</text>
</comment>
<dbReference type="Gene3D" id="3.30.70.3250">
    <property type="entry name" value="Ribonuclease P, Pop5 subunit"/>
    <property type="match status" value="1"/>
</dbReference>
<reference evidence="4 5" key="1">
    <citation type="submission" date="2023-03" db="EMBL/GenBank/DDBJ databases">
        <title>Mating type loci evolution in Malassezia.</title>
        <authorList>
            <person name="Coelho M.A."/>
        </authorList>
    </citation>
    <scope>NUCLEOTIDE SEQUENCE [LARGE SCALE GENOMIC DNA]</scope>
    <source>
        <strain evidence="4 5">CBS 13387</strain>
    </source>
</reference>
<accession>A0AAJ6CNL6</accession>
<dbReference type="AlphaFoldDB" id="A0AAJ6CNL6"/>
<keyword evidence="5" id="KW-1185">Reference proteome</keyword>
<dbReference type="Proteomes" id="UP001217582">
    <property type="component" value="Chromosome 7"/>
</dbReference>
<dbReference type="GO" id="GO:0030681">
    <property type="term" value="C:multimeric ribonuclease P complex"/>
    <property type="evidence" value="ECO:0007669"/>
    <property type="project" value="TreeGrafter"/>
</dbReference>
<protein>
    <submittedName>
        <fullName evidence="4">Ribonuclease P</fullName>
        <ecNumber evidence="4">3.1.26.5</ecNumber>
    </submittedName>
</protein>
<sequence>MVRFKNRWLLLTLASEPIPIPDDYGHQIPFANRAPNVTAHAITKALRTSLRVNFGDASSGAYAGPLLCKYYSPKSGIGIVRCARDGVRYVWGAATFLDSIDGHRVRICVRSCGGTIRKIQRKAISIDKFYILRLEQAKMLNITALRHAAAELEKPTDTMDVPDDDVGVPLDEDDDAASFDDNASLPCLETQDIPLSEECKTLLAKSQSDIMQVSH</sequence>
<dbReference type="GO" id="GO:0033204">
    <property type="term" value="F:ribonuclease P RNA binding"/>
    <property type="evidence" value="ECO:0007669"/>
    <property type="project" value="TreeGrafter"/>
</dbReference>
<evidence type="ECO:0000313" key="5">
    <source>
        <dbReference type="Proteomes" id="UP001217582"/>
    </source>
</evidence>
<keyword evidence="4" id="KW-0378">Hydrolase</keyword>
<feature type="compositionally biased region" description="Acidic residues" evidence="3">
    <location>
        <begin position="160"/>
        <end position="178"/>
    </location>
</feature>
<dbReference type="PANTHER" id="PTHR15441">
    <property type="entry name" value="RIBONUCLEASE P PROTEIN SUBUNIT P14"/>
    <property type="match status" value="1"/>
</dbReference>
<organism evidence="4 5">
    <name type="scientific">Malassezia arunalokei</name>
    <dbReference type="NCBI Taxonomy" id="1514897"/>
    <lineage>
        <taxon>Eukaryota</taxon>
        <taxon>Fungi</taxon>
        <taxon>Dikarya</taxon>
        <taxon>Basidiomycota</taxon>
        <taxon>Ustilaginomycotina</taxon>
        <taxon>Malasseziomycetes</taxon>
        <taxon>Malasseziales</taxon>
        <taxon>Malasseziaceae</taxon>
        <taxon>Malassezia</taxon>
    </lineage>
</organism>
<dbReference type="Pfam" id="PF01900">
    <property type="entry name" value="RNase_P_Rpp14"/>
    <property type="match status" value="1"/>
</dbReference>
<evidence type="ECO:0000313" key="4">
    <source>
        <dbReference type="EMBL" id="WFD17377.1"/>
    </source>
</evidence>
<dbReference type="SUPFAM" id="SSF160350">
    <property type="entry name" value="Rnp2-like"/>
    <property type="match status" value="1"/>
</dbReference>
<dbReference type="PANTHER" id="PTHR15441:SF2">
    <property type="entry name" value="RIBONUCLEASE P_MRP PROTEIN SUBUNIT POP5"/>
    <property type="match status" value="1"/>
</dbReference>
<evidence type="ECO:0000256" key="2">
    <source>
        <dbReference type="ARBA" id="ARBA00022694"/>
    </source>
</evidence>
<proteinExistence type="inferred from homology"/>